<evidence type="ECO:0008006" key="3">
    <source>
        <dbReference type="Google" id="ProtNLM"/>
    </source>
</evidence>
<gene>
    <name evidence="1" type="ORF">AMOR_03400</name>
</gene>
<dbReference type="InterPro" id="IPR013783">
    <property type="entry name" value="Ig-like_fold"/>
</dbReference>
<evidence type="ECO:0000313" key="2">
    <source>
        <dbReference type="Proteomes" id="UP001162891"/>
    </source>
</evidence>
<dbReference type="RefSeq" id="WP_248357792.1">
    <property type="nucleotide sequence ID" value="NZ_AP025591.1"/>
</dbReference>
<keyword evidence="2" id="KW-1185">Reference proteome</keyword>
<protein>
    <recommendedName>
        <fullName evidence="3">Ig-like domain-containing protein</fullName>
    </recommendedName>
</protein>
<dbReference type="Pfam" id="PF17957">
    <property type="entry name" value="Big_7"/>
    <property type="match status" value="5"/>
</dbReference>
<name>A0ABM7WPF8_9BACT</name>
<reference evidence="2" key="1">
    <citation type="journal article" date="2022" name="Int. J. Syst. Evol. Microbiol.">
        <title>Anaeromyxobacter oryzae sp. nov., Anaeromyxobacter diazotrophicus sp. nov. and Anaeromyxobacter paludicola sp. nov., isolated from paddy soils.</title>
        <authorList>
            <person name="Itoh H."/>
            <person name="Xu Z."/>
            <person name="Mise K."/>
            <person name="Masuda Y."/>
            <person name="Ushijima N."/>
            <person name="Hayakawa C."/>
            <person name="Shiratori Y."/>
            <person name="Senoo K."/>
        </authorList>
    </citation>
    <scope>NUCLEOTIDE SEQUENCE [LARGE SCALE GENOMIC DNA]</scope>
    <source>
        <strain evidence="2">Red232</strain>
    </source>
</reference>
<sequence length="920" mass="93038">MRRSAIGLAWCGVVLLAACGRSTSTEPQAGVTAAAEAGLFEPLGVVPACLETARGCSSGVALAGPDAAGPEVNGPHTLGSGCPGVGGSGPAVQAIAVASADGAPIATGSPVEADVTVSGTGFVTVQRWHANDATRPWWEELPPDWVDLGEGAEATVRTTFEPAAGGLHVLRAVALPAGASDCEAFGDSDDLVFAVEAGHAPAPWLLASPGPWTVVTGDVPLAIRDAGLPLTRVEYVLENELVVSEQAPTFPALWSSPVREAGPALVQAYAFDETGGATFDEVRLTLATAAGCDASWGVPACDAPTSACGSGRALQGGGAAEGCGDPTSGWWGCPERLDDPYGPFIERMVVFSRDGQPLAPGVSARLEVELGGPWASDPGGWALALDLYVLDEEVGWTLLQTFSPPNGIRHGTDLRIAPSRSDPGGRRVVRAVVRDGGAPGTCDGAVIDDDVLAFVAPDLAPPLVALASPADLAVVATPVQVRAAARDAGGVDCVTFLVDDVPAAGACAPPYEAAVDLGAGQHRLTARATDRAGNAATSAAATVTADLWPPFVVITGLAPGQAVEGVVQIDVGASDDVYVAGVELRVDGVTVGSRTELPWSFPWDTTSVTAGPHTLVAVARDAAGREGASDPVEVVIDPPPIITLTSPADGEVLYGPATLAAEVSGGQPVLAVDFLVDGAVVASVAAPPFQASWAPSALGRYRVSACACESIQALTAATGPCSCTPEIEISFDVIRPVDLGPPAVALTSPPAGALVSGTVALGASAMDDVGVTGVSFYVDGVLVGRDEAPPYEAAWDSTPFPGRTVLLRATATDAAGNVGASPEQAITVADAPPKVEIASPGPGAVLFKTAELTARAEDDLGVVRVDWYADGQLVGAVTAPPWRFLWDVRKVPRGAHALTARALDTTGHATASAAVPVYVK</sequence>
<dbReference type="Proteomes" id="UP001162891">
    <property type="component" value="Chromosome"/>
</dbReference>
<accession>A0ABM7WPF8</accession>
<dbReference type="EMBL" id="AP025591">
    <property type="protein sequence ID" value="BDG01344.1"/>
    <property type="molecule type" value="Genomic_DNA"/>
</dbReference>
<dbReference type="PROSITE" id="PS51257">
    <property type="entry name" value="PROKAR_LIPOPROTEIN"/>
    <property type="match status" value="1"/>
</dbReference>
<proteinExistence type="predicted"/>
<organism evidence="1 2">
    <name type="scientific">Anaeromyxobacter oryzae</name>
    <dbReference type="NCBI Taxonomy" id="2918170"/>
    <lineage>
        <taxon>Bacteria</taxon>
        <taxon>Pseudomonadati</taxon>
        <taxon>Myxococcota</taxon>
        <taxon>Myxococcia</taxon>
        <taxon>Myxococcales</taxon>
        <taxon>Cystobacterineae</taxon>
        <taxon>Anaeromyxobacteraceae</taxon>
        <taxon>Anaeromyxobacter</taxon>
    </lineage>
</organism>
<evidence type="ECO:0000313" key="1">
    <source>
        <dbReference type="EMBL" id="BDG01344.1"/>
    </source>
</evidence>
<dbReference type="Gene3D" id="2.60.40.10">
    <property type="entry name" value="Immunoglobulins"/>
    <property type="match status" value="5"/>
</dbReference>